<dbReference type="VEuPathDB" id="FungiDB:RhiirA1_401057"/>
<proteinExistence type="predicted"/>
<keyword evidence="2" id="KW-0812">Transmembrane</keyword>
<evidence type="ECO:0000256" key="2">
    <source>
        <dbReference type="SAM" id="Phobius"/>
    </source>
</evidence>
<sequence length="215" mass="24017">METSMAPTTPPTVESSAAEVFANSHVTNFLWMAEVAAIYGSFLVTLKLQFIWTRKLPLMVFVAVPLLNTSIADYTIRQQILDSRLLLNVPSAPRNSFYAASRSWDNFATYFLTEFGDLDYDGSDNMLDESSEDEPDEDEDDLSINQKGLLTPPNPKDKQKARITVDKQVKNQSTTAKPDAKTSAHNSQKEKKSSKPEATQILTGYEAVGEEQERI</sequence>
<dbReference type="AlphaFoldDB" id="A0A2I1GJZ4"/>
<evidence type="ECO:0000313" key="4">
    <source>
        <dbReference type="Proteomes" id="UP000234323"/>
    </source>
</evidence>
<keyword evidence="4" id="KW-1185">Reference proteome</keyword>
<dbReference type="EMBL" id="LLXI01000500">
    <property type="protein sequence ID" value="PKY46935.1"/>
    <property type="molecule type" value="Genomic_DNA"/>
</dbReference>
<name>A0A2I1GJZ4_9GLOM</name>
<feature type="compositionally biased region" description="Basic and acidic residues" evidence="1">
    <location>
        <begin position="178"/>
        <end position="195"/>
    </location>
</feature>
<protein>
    <submittedName>
        <fullName evidence="3">Uncharacterized protein</fullName>
    </submittedName>
</protein>
<evidence type="ECO:0000256" key="1">
    <source>
        <dbReference type="SAM" id="MobiDB-lite"/>
    </source>
</evidence>
<keyword evidence="2" id="KW-0472">Membrane</keyword>
<evidence type="ECO:0000313" key="3">
    <source>
        <dbReference type="EMBL" id="PKY46935.1"/>
    </source>
</evidence>
<gene>
    <name evidence="3" type="ORF">RhiirA4_461953</name>
</gene>
<comment type="caution">
    <text evidence="3">The sequence shown here is derived from an EMBL/GenBank/DDBJ whole genome shotgun (WGS) entry which is preliminary data.</text>
</comment>
<feature type="compositionally biased region" description="Basic and acidic residues" evidence="1">
    <location>
        <begin position="155"/>
        <end position="169"/>
    </location>
</feature>
<feature type="transmembrane region" description="Helical" evidence="2">
    <location>
        <begin position="29"/>
        <end position="46"/>
    </location>
</feature>
<keyword evidence="2" id="KW-1133">Transmembrane helix</keyword>
<organism evidence="3 4">
    <name type="scientific">Rhizophagus irregularis</name>
    <dbReference type="NCBI Taxonomy" id="588596"/>
    <lineage>
        <taxon>Eukaryota</taxon>
        <taxon>Fungi</taxon>
        <taxon>Fungi incertae sedis</taxon>
        <taxon>Mucoromycota</taxon>
        <taxon>Glomeromycotina</taxon>
        <taxon>Glomeromycetes</taxon>
        <taxon>Glomerales</taxon>
        <taxon>Glomeraceae</taxon>
        <taxon>Rhizophagus</taxon>
    </lineage>
</organism>
<accession>A0A2I1GJZ4</accession>
<reference evidence="3 4" key="1">
    <citation type="submission" date="2015-10" db="EMBL/GenBank/DDBJ databases">
        <title>Genome analyses suggest a sexual origin of heterokaryosis in a supposedly ancient asexual fungus.</title>
        <authorList>
            <person name="Ropars J."/>
            <person name="Sedzielewska K."/>
            <person name="Noel J."/>
            <person name="Charron P."/>
            <person name="Farinelli L."/>
            <person name="Marton T."/>
            <person name="Kruger M."/>
            <person name="Pelin A."/>
            <person name="Brachmann A."/>
            <person name="Corradi N."/>
        </authorList>
    </citation>
    <scope>NUCLEOTIDE SEQUENCE [LARGE SCALE GENOMIC DNA]</scope>
    <source>
        <strain evidence="3 4">A4</strain>
    </source>
</reference>
<feature type="compositionally biased region" description="Acidic residues" evidence="1">
    <location>
        <begin position="123"/>
        <end position="142"/>
    </location>
</feature>
<dbReference type="Proteomes" id="UP000234323">
    <property type="component" value="Unassembled WGS sequence"/>
</dbReference>
<feature type="region of interest" description="Disordered" evidence="1">
    <location>
        <begin position="123"/>
        <end position="215"/>
    </location>
</feature>